<protein>
    <submittedName>
        <fullName evidence="9">MFS transporter</fullName>
    </submittedName>
</protein>
<evidence type="ECO:0000256" key="4">
    <source>
        <dbReference type="ARBA" id="ARBA00022692"/>
    </source>
</evidence>
<feature type="transmembrane region" description="Helical" evidence="7">
    <location>
        <begin position="276"/>
        <end position="296"/>
    </location>
</feature>
<dbReference type="RefSeq" id="WP_378552127.1">
    <property type="nucleotide sequence ID" value="NZ_JBHSBA010000009.1"/>
</dbReference>
<evidence type="ECO:0000259" key="8">
    <source>
        <dbReference type="PROSITE" id="PS50850"/>
    </source>
</evidence>
<dbReference type="NCBIfam" id="TIGR00711">
    <property type="entry name" value="efflux_EmrB"/>
    <property type="match status" value="1"/>
</dbReference>
<feature type="transmembrane region" description="Helical" evidence="7">
    <location>
        <begin position="87"/>
        <end position="107"/>
    </location>
</feature>
<feature type="domain" description="Major facilitator superfamily (MFS) profile" evidence="8">
    <location>
        <begin position="23"/>
        <end position="509"/>
    </location>
</feature>
<dbReference type="Gene3D" id="1.20.1720.10">
    <property type="entry name" value="Multidrug resistance protein D"/>
    <property type="match status" value="1"/>
</dbReference>
<feature type="transmembrane region" description="Helical" evidence="7">
    <location>
        <begin position="210"/>
        <end position="228"/>
    </location>
</feature>
<keyword evidence="2" id="KW-0813">Transport</keyword>
<reference evidence="10" key="1">
    <citation type="journal article" date="2019" name="Int. J. Syst. Evol. Microbiol.">
        <title>The Global Catalogue of Microorganisms (GCM) 10K type strain sequencing project: providing services to taxonomists for standard genome sequencing and annotation.</title>
        <authorList>
            <consortium name="The Broad Institute Genomics Platform"/>
            <consortium name="The Broad Institute Genome Sequencing Center for Infectious Disease"/>
            <person name="Wu L."/>
            <person name="Ma J."/>
        </authorList>
    </citation>
    <scope>NUCLEOTIDE SEQUENCE [LARGE SCALE GENOMIC DNA]</scope>
    <source>
        <strain evidence="10">CGMCC 4.7204</strain>
    </source>
</reference>
<dbReference type="InterPro" id="IPR036259">
    <property type="entry name" value="MFS_trans_sf"/>
</dbReference>
<evidence type="ECO:0000256" key="2">
    <source>
        <dbReference type="ARBA" id="ARBA00022448"/>
    </source>
</evidence>
<dbReference type="PANTHER" id="PTHR42718">
    <property type="entry name" value="MAJOR FACILITATOR SUPERFAMILY MULTIDRUG TRANSPORTER MFSC"/>
    <property type="match status" value="1"/>
</dbReference>
<feature type="transmembrane region" description="Helical" evidence="7">
    <location>
        <begin position="366"/>
        <end position="385"/>
    </location>
</feature>
<accession>A0ABV8L842</accession>
<sequence>MTTEAGTAIGAPSISQSPRRWLGLAALSVSVLVVGFDATILNVALTTLSTELDASTSQLQWIIDAYLLVFAAMLLPAGLAGDRFGRARTLVAGLLIFGVASLVGAWSDTSTEVIAARALMGVGAAVILPATMSLIPTLFAREERTRAIGIWSAVFAAGIPLGPILGGWLLRHFWWGSVFVVNLPILIIAVIASVVFLPESRDESVPRIDFPGVILVVVGLSALAYGIIEAPTEGLAAANVIAALVAGIVLLGAFVVWQHRASSPMIDVALLRCRSFVVAIVVTTLASAVMYGVLFLVPQYLESGMGNDAFGTGVRIWPLAFGVLCAAAVTERLALRLGYAKVIAAGMAILATGCAIGAMTSVTDRYWYMAVWLAVVGLGLGLSLIPGLDVALKELSDDEAGRGSGLVMAFRQIGAALGVAVLGSVMSTQYRRHLVVEALPQDAADAAQRSFEGAAVVAQRMTALGLDGEHLLGSALHAYLRGMSHALVVCGFIAILGSLTSLIFLTRSSEADVDPVAPE</sequence>
<feature type="transmembrane region" description="Helical" evidence="7">
    <location>
        <begin position="113"/>
        <end position="135"/>
    </location>
</feature>
<dbReference type="InterPro" id="IPR011701">
    <property type="entry name" value="MFS"/>
</dbReference>
<comment type="subcellular location">
    <subcellularLocation>
        <location evidence="1">Cell membrane</location>
        <topology evidence="1">Multi-pass membrane protein</topology>
    </subcellularLocation>
</comment>
<feature type="transmembrane region" description="Helical" evidence="7">
    <location>
        <begin position="147"/>
        <end position="168"/>
    </location>
</feature>
<keyword evidence="6 7" id="KW-0472">Membrane</keyword>
<name>A0ABV8L842_9NOCA</name>
<organism evidence="9 10">
    <name type="scientific">Nocardia rhizosphaerae</name>
    <dbReference type="NCBI Taxonomy" id="1691571"/>
    <lineage>
        <taxon>Bacteria</taxon>
        <taxon>Bacillati</taxon>
        <taxon>Actinomycetota</taxon>
        <taxon>Actinomycetes</taxon>
        <taxon>Mycobacteriales</taxon>
        <taxon>Nocardiaceae</taxon>
        <taxon>Nocardia</taxon>
    </lineage>
</organism>
<keyword evidence="5 7" id="KW-1133">Transmembrane helix</keyword>
<feature type="transmembrane region" description="Helical" evidence="7">
    <location>
        <begin position="486"/>
        <end position="505"/>
    </location>
</feature>
<evidence type="ECO:0000256" key="7">
    <source>
        <dbReference type="SAM" id="Phobius"/>
    </source>
</evidence>
<evidence type="ECO:0000256" key="3">
    <source>
        <dbReference type="ARBA" id="ARBA00022475"/>
    </source>
</evidence>
<dbReference type="Pfam" id="PF07690">
    <property type="entry name" value="MFS_1"/>
    <property type="match status" value="1"/>
</dbReference>
<keyword evidence="4 7" id="KW-0812">Transmembrane</keyword>
<feature type="transmembrane region" description="Helical" evidence="7">
    <location>
        <begin position="406"/>
        <end position="426"/>
    </location>
</feature>
<dbReference type="Proteomes" id="UP001595767">
    <property type="component" value="Unassembled WGS sequence"/>
</dbReference>
<dbReference type="CDD" id="cd17321">
    <property type="entry name" value="MFS_MMR_MDR_like"/>
    <property type="match status" value="1"/>
</dbReference>
<dbReference type="InterPro" id="IPR004638">
    <property type="entry name" value="EmrB-like"/>
</dbReference>
<dbReference type="EMBL" id="JBHSBA010000009">
    <property type="protein sequence ID" value="MFC4127001.1"/>
    <property type="molecule type" value="Genomic_DNA"/>
</dbReference>
<evidence type="ECO:0000313" key="9">
    <source>
        <dbReference type="EMBL" id="MFC4127001.1"/>
    </source>
</evidence>
<dbReference type="InterPro" id="IPR020846">
    <property type="entry name" value="MFS_dom"/>
</dbReference>
<proteinExistence type="predicted"/>
<evidence type="ECO:0000256" key="5">
    <source>
        <dbReference type="ARBA" id="ARBA00022989"/>
    </source>
</evidence>
<feature type="transmembrane region" description="Helical" evidence="7">
    <location>
        <begin position="342"/>
        <end position="360"/>
    </location>
</feature>
<dbReference type="Gene3D" id="1.20.1250.20">
    <property type="entry name" value="MFS general substrate transporter like domains"/>
    <property type="match status" value="1"/>
</dbReference>
<gene>
    <name evidence="9" type="ORF">ACFOW8_18870</name>
</gene>
<feature type="transmembrane region" description="Helical" evidence="7">
    <location>
        <begin position="234"/>
        <end position="256"/>
    </location>
</feature>
<evidence type="ECO:0000313" key="10">
    <source>
        <dbReference type="Proteomes" id="UP001595767"/>
    </source>
</evidence>
<feature type="transmembrane region" description="Helical" evidence="7">
    <location>
        <begin position="21"/>
        <end position="41"/>
    </location>
</feature>
<evidence type="ECO:0000256" key="6">
    <source>
        <dbReference type="ARBA" id="ARBA00023136"/>
    </source>
</evidence>
<keyword evidence="10" id="KW-1185">Reference proteome</keyword>
<comment type="caution">
    <text evidence="9">The sequence shown here is derived from an EMBL/GenBank/DDBJ whole genome shotgun (WGS) entry which is preliminary data.</text>
</comment>
<feature type="transmembrane region" description="Helical" evidence="7">
    <location>
        <begin position="174"/>
        <end position="198"/>
    </location>
</feature>
<keyword evidence="3" id="KW-1003">Cell membrane</keyword>
<dbReference type="PANTHER" id="PTHR42718:SF42">
    <property type="entry name" value="EXPORT PROTEIN"/>
    <property type="match status" value="1"/>
</dbReference>
<dbReference type="SUPFAM" id="SSF103473">
    <property type="entry name" value="MFS general substrate transporter"/>
    <property type="match status" value="1"/>
</dbReference>
<evidence type="ECO:0000256" key="1">
    <source>
        <dbReference type="ARBA" id="ARBA00004651"/>
    </source>
</evidence>
<feature type="transmembrane region" description="Helical" evidence="7">
    <location>
        <begin position="61"/>
        <end position="80"/>
    </location>
</feature>
<dbReference type="PROSITE" id="PS50850">
    <property type="entry name" value="MFS"/>
    <property type="match status" value="1"/>
</dbReference>
<feature type="transmembrane region" description="Helical" evidence="7">
    <location>
        <begin position="316"/>
        <end position="335"/>
    </location>
</feature>